<accession>A0A7X9NJV0</accession>
<keyword evidence="3" id="KW-0067">ATP-binding</keyword>
<dbReference type="Proteomes" id="UP000540014">
    <property type="component" value="Unassembled WGS sequence"/>
</dbReference>
<dbReference type="SUPFAM" id="SSF52980">
    <property type="entry name" value="Restriction endonuclease-like"/>
    <property type="match status" value="1"/>
</dbReference>
<dbReference type="PANTHER" id="PTHR33295:SF7">
    <property type="entry name" value="ATPASE"/>
    <property type="match status" value="1"/>
</dbReference>
<proteinExistence type="predicted"/>
<dbReference type="InterPro" id="IPR041682">
    <property type="entry name" value="AAA_14"/>
</dbReference>
<dbReference type="AlphaFoldDB" id="A0A7X9NJV0"/>
<organism evidence="3 4">
    <name type="scientific">Faecalicoccus pleomorphus</name>
    <dbReference type="NCBI Taxonomy" id="1323"/>
    <lineage>
        <taxon>Bacteria</taxon>
        <taxon>Bacillati</taxon>
        <taxon>Bacillota</taxon>
        <taxon>Erysipelotrichia</taxon>
        <taxon>Erysipelotrichales</taxon>
        <taxon>Erysipelotrichaceae</taxon>
        <taxon>Faecalicoccus</taxon>
    </lineage>
</organism>
<dbReference type="InterPro" id="IPR025420">
    <property type="entry name" value="DUF4143"/>
</dbReference>
<feature type="domain" description="DUF4143" evidence="2">
    <location>
        <begin position="228"/>
        <end position="391"/>
    </location>
</feature>
<dbReference type="SUPFAM" id="SSF52540">
    <property type="entry name" value="P-loop containing nucleoside triphosphate hydrolases"/>
    <property type="match status" value="1"/>
</dbReference>
<dbReference type="InterPro" id="IPR011335">
    <property type="entry name" value="Restrct_endonuc-II-like"/>
</dbReference>
<dbReference type="Pfam" id="PF13173">
    <property type="entry name" value="AAA_14"/>
    <property type="match status" value="1"/>
</dbReference>
<gene>
    <name evidence="3" type="ORF">HF861_05835</name>
</gene>
<protein>
    <submittedName>
        <fullName evidence="3">ATP-binding protein</fullName>
    </submittedName>
</protein>
<evidence type="ECO:0000313" key="3">
    <source>
        <dbReference type="EMBL" id="NME44404.1"/>
    </source>
</evidence>
<sequence length="448" mass="52518">MINMLKRKVDLILENWKNNEDRYPLIIKGARQIGKTTSIRQFAKKNYESLVELNFIRNPEYIQAFENTSNPKDIIMALSLVNPNFNFIPGKTLLFIDEIQKYPNAATSLKFFYEQHEYDVICSGSLLGARYKKVSSISVGYKTDYTMYSLDFEEFLWAKGYTEDQIEYIYKFMKELKPLPEFLFNTLNGLFKQYIYCGGMPAIVDRFITQENFSGIFEMQEQIHLNYEEDITNYVEGLNTARVLNVYRHITSQLAKENHKYQITKLGHGARFRDYRGCEEWLKDAGIVNLAYNVMDLTLPLKGNEIDNNLRMYYGDTSFLVASIDDESKKDFVQNANFDIYSGALFENLVAESLVKQGYKDLFFYKNEDSTIELDFLIRVKNEIVPIEVKAKRGKAVSLNKILENKILNFGIKLSMNNIGFEKNIFTFPYFLTFLLKRFFKENEIIQW</sequence>
<keyword evidence="3" id="KW-0547">Nucleotide-binding</keyword>
<comment type="caution">
    <text evidence="3">The sequence shown here is derived from an EMBL/GenBank/DDBJ whole genome shotgun (WGS) entry which is preliminary data.</text>
</comment>
<evidence type="ECO:0000259" key="1">
    <source>
        <dbReference type="Pfam" id="PF13173"/>
    </source>
</evidence>
<dbReference type="Pfam" id="PF13635">
    <property type="entry name" value="DUF4143"/>
    <property type="match status" value="1"/>
</dbReference>
<evidence type="ECO:0000259" key="2">
    <source>
        <dbReference type="Pfam" id="PF13635"/>
    </source>
</evidence>
<evidence type="ECO:0000313" key="4">
    <source>
        <dbReference type="Proteomes" id="UP000540014"/>
    </source>
</evidence>
<dbReference type="PANTHER" id="PTHR33295">
    <property type="entry name" value="ATPASE"/>
    <property type="match status" value="1"/>
</dbReference>
<reference evidence="3 4" key="1">
    <citation type="submission" date="2020-04" db="EMBL/GenBank/DDBJ databases">
        <authorList>
            <person name="Hitch T.C.A."/>
            <person name="Wylensek D."/>
            <person name="Clavel T."/>
        </authorList>
    </citation>
    <scope>NUCLEOTIDE SEQUENCE [LARGE SCALE GENOMIC DNA]</scope>
    <source>
        <strain evidence="3 4">BSM-383-APC-22F</strain>
    </source>
</reference>
<dbReference type="EMBL" id="JABAFR010000011">
    <property type="protein sequence ID" value="NME44404.1"/>
    <property type="molecule type" value="Genomic_DNA"/>
</dbReference>
<dbReference type="InterPro" id="IPR027417">
    <property type="entry name" value="P-loop_NTPase"/>
</dbReference>
<feature type="domain" description="AAA" evidence="1">
    <location>
        <begin position="22"/>
        <end position="156"/>
    </location>
</feature>
<dbReference type="GO" id="GO:0005524">
    <property type="term" value="F:ATP binding"/>
    <property type="evidence" value="ECO:0007669"/>
    <property type="project" value="UniProtKB-KW"/>
</dbReference>
<name>A0A7X9NJV0_9FIRM</name>